<dbReference type="PhylomeDB" id="Q2J7P2"/>
<dbReference type="EMBL" id="CP000249">
    <property type="protein sequence ID" value="ABD12700.1"/>
    <property type="molecule type" value="Genomic_DNA"/>
</dbReference>
<dbReference type="InterPro" id="IPR010144">
    <property type="entry name" value="CRISPR-assoc_prot_Csd1-typ"/>
</dbReference>
<dbReference type="OrthoDB" id="9778918at2"/>
<dbReference type="KEGG" id="fra:Francci3_3343"/>
<reference evidence="2 3" key="1">
    <citation type="journal article" date="2007" name="Genome Res.">
        <title>Genome characteristics of facultatively symbiotic Frankia sp. strains reflect host range and host plant biogeography.</title>
        <authorList>
            <person name="Normand P."/>
            <person name="Lapierre P."/>
            <person name="Tisa L.S."/>
            <person name="Gogarten J.P."/>
            <person name="Alloisio N."/>
            <person name="Bagnarol E."/>
            <person name="Bassi C.A."/>
            <person name="Berry A.M."/>
            <person name="Bickhart D.M."/>
            <person name="Choisne N."/>
            <person name="Couloux A."/>
            <person name="Cournoyer B."/>
            <person name="Cruveiller S."/>
            <person name="Daubin V."/>
            <person name="Demange N."/>
            <person name="Francino M.P."/>
            <person name="Goltsman E."/>
            <person name="Huang Y."/>
            <person name="Kopp O.R."/>
            <person name="Labarre L."/>
            <person name="Lapidus A."/>
            <person name="Lavire C."/>
            <person name="Marechal J."/>
            <person name="Martinez M."/>
            <person name="Mastronunzio J.E."/>
            <person name="Mullin B.C."/>
            <person name="Niemann J."/>
            <person name="Pujic P."/>
            <person name="Rawnsley T."/>
            <person name="Rouy Z."/>
            <person name="Schenowitz C."/>
            <person name="Sellstedt A."/>
            <person name="Tavares F."/>
            <person name="Tomkins J.P."/>
            <person name="Vallenet D."/>
            <person name="Valverde C."/>
            <person name="Wall L.G."/>
            <person name="Wang Y."/>
            <person name="Medigue C."/>
            <person name="Benson D.R."/>
        </authorList>
    </citation>
    <scope>NUCLEOTIDE SEQUENCE [LARGE SCALE GENOMIC DNA]</scope>
    <source>
        <strain evidence="3">DSM 45818 / CECT 9043 / CcI3</strain>
    </source>
</reference>
<name>Q2J7P2_FRACC</name>
<sequence length="627" mass="69191">MLLQRLTEFQRPMISGVDDLPPFYQSRPMRWGLMIDADGQLAMPDLLDLSDPTDKLRRFGEPGPVPYLTRSSGASPLLGADDIQYVLGWADDDAKPDWVGRCHASFVDLVHRWATAFPADLIAQAVDGFFTRRGHNQVRRPEVWTSKQGIVLLVGDDGHWLPEERSVQIFWEREVQRRKAGGDSPDGGRRGVCLVCGQDGVLVERFPQGIPRRLVPLAGQAIAALVSANKKIHTYDFSDSLATVPICIGCARISVANLHYLLDHPDHSLSGSDGRMTWWTIGREVAVMTLMGQARAADVRVLGERVHSGRGTEDTDLEHERFCSVTISGSGARIAVRDWIDMPLAQLEENIIHWFGDHQTYGVNLARGGYVPLTRLVLATGRWIEQGGGDRSSGEYARFDDRSAQRPDGVRRDLLRIALKNLPVPPALFGHLLTRIRTDGHVDDARVALLRLALVRRARLADERNRPVPGPGLDPDNHDPAYLAGRIFAQLESIQYYASQMGREKGDRLNTTFADRYFAGAVANPKTALIQGWLLVHPWLKKIRRDSIARAVALENQLHGLNELLVASGGFPGRGNPDDQAMFILGYSHHRSDSMRRGGAANAAKTPGPGFPPNTPGMPADPGTPTP</sequence>
<feature type="region of interest" description="Disordered" evidence="1">
    <location>
        <begin position="594"/>
        <end position="627"/>
    </location>
</feature>
<dbReference type="HOGENOM" id="CLU_031037_0_0_11"/>
<evidence type="ECO:0000313" key="3">
    <source>
        <dbReference type="Proteomes" id="UP000001937"/>
    </source>
</evidence>
<gene>
    <name evidence="2" type="ordered locus">Francci3_3343</name>
</gene>
<dbReference type="Pfam" id="PF09709">
    <property type="entry name" value="Cas_Csd1"/>
    <property type="match status" value="1"/>
</dbReference>
<evidence type="ECO:0000313" key="2">
    <source>
        <dbReference type="EMBL" id="ABD12700.1"/>
    </source>
</evidence>
<proteinExistence type="predicted"/>
<accession>Q2J7P2</accession>
<dbReference type="AlphaFoldDB" id="Q2J7P2"/>
<keyword evidence="3" id="KW-1185">Reference proteome</keyword>
<organism evidence="2 3">
    <name type="scientific">Frankia casuarinae (strain DSM 45818 / CECT 9043 / HFP020203 / CcI3)</name>
    <dbReference type="NCBI Taxonomy" id="106370"/>
    <lineage>
        <taxon>Bacteria</taxon>
        <taxon>Bacillati</taxon>
        <taxon>Actinomycetota</taxon>
        <taxon>Actinomycetes</taxon>
        <taxon>Frankiales</taxon>
        <taxon>Frankiaceae</taxon>
        <taxon>Frankia</taxon>
    </lineage>
</organism>
<dbReference type="RefSeq" id="WP_011437726.1">
    <property type="nucleotide sequence ID" value="NC_007777.1"/>
</dbReference>
<dbReference type="Proteomes" id="UP000001937">
    <property type="component" value="Chromosome"/>
</dbReference>
<evidence type="ECO:0000256" key="1">
    <source>
        <dbReference type="SAM" id="MobiDB-lite"/>
    </source>
</evidence>
<protein>
    <submittedName>
        <fullName evidence="2">CRISPR-associated protein, Csd1 family</fullName>
    </submittedName>
</protein>
<dbReference type="eggNOG" id="ENOG502Z7WH">
    <property type="taxonomic scope" value="Bacteria"/>
</dbReference>
<dbReference type="STRING" id="106370.Francci3_3343"/>